<dbReference type="EMBL" id="JAUHPV010000002">
    <property type="protein sequence ID" value="MDN4472048.1"/>
    <property type="molecule type" value="Genomic_DNA"/>
</dbReference>
<evidence type="ECO:0008006" key="3">
    <source>
        <dbReference type="Google" id="ProtNLM"/>
    </source>
</evidence>
<evidence type="ECO:0000313" key="2">
    <source>
        <dbReference type="Proteomes" id="UP001172738"/>
    </source>
</evidence>
<accession>A0ABT8FYR7</accession>
<name>A0ABT8FYR7_9MICO</name>
<keyword evidence="2" id="KW-1185">Reference proteome</keyword>
<gene>
    <name evidence="1" type="ORF">QQX04_03455</name>
</gene>
<proteinExistence type="predicted"/>
<comment type="caution">
    <text evidence="1">The sequence shown here is derived from an EMBL/GenBank/DDBJ whole genome shotgun (WGS) entry which is preliminary data.</text>
</comment>
<dbReference type="RefSeq" id="WP_301126311.1">
    <property type="nucleotide sequence ID" value="NZ_JAUHPV010000002.1"/>
</dbReference>
<organism evidence="1 2">
    <name type="scientific">Demequina zhanjiangensis</name>
    <dbReference type="NCBI Taxonomy" id="3051659"/>
    <lineage>
        <taxon>Bacteria</taxon>
        <taxon>Bacillati</taxon>
        <taxon>Actinomycetota</taxon>
        <taxon>Actinomycetes</taxon>
        <taxon>Micrococcales</taxon>
        <taxon>Demequinaceae</taxon>
        <taxon>Demequina</taxon>
    </lineage>
</organism>
<dbReference type="Proteomes" id="UP001172738">
    <property type="component" value="Unassembled WGS sequence"/>
</dbReference>
<sequence length="162" mass="15992">MTLAPTAALAADYPIQTPVMVCDAATFVPGQVITCQLTGPNGTVIDFKVNLGGGVLSETKTLGQTPTTFSFTVPGGIDEDVTAEAAVDGDVVDTATFTPAAVTTTEVLSAGPVTTDVQTASAPLASTGFEGTAMAVGGGLLLAGGVVSVAIATRRTASRTSV</sequence>
<evidence type="ECO:0000313" key="1">
    <source>
        <dbReference type="EMBL" id="MDN4472048.1"/>
    </source>
</evidence>
<protein>
    <recommendedName>
        <fullName evidence="3">DUF4333 domain-containing protein</fullName>
    </recommendedName>
</protein>
<reference evidence="1" key="1">
    <citation type="submission" date="2023-06" db="EMBL/GenBank/DDBJ databases">
        <title>SYSU T00b26.</title>
        <authorList>
            <person name="Gao L."/>
            <person name="Fang B.-Z."/>
            <person name="Li W.-J."/>
        </authorList>
    </citation>
    <scope>NUCLEOTIDE SEQUENCE</scope>
    <source>
        <strain evidence="1">SYSU T00b26</strain>
    </source>
</reference>